<dbReference type="InterPro" id="IPR003169">
    <property type="entry name" value="GYF"/>
</dbReference>
<proteinExistence type="predicted"/>
<comment type="caution">
    <text evidence="3">The sequence shown here is derived from an EMBL/GenBank/DDBJ whole genome shotgun (WGS) entry which is preliminary data.</text>
</comment>
<sequence length="333" mass="34879">MMMKHHSQQQQQQHSMNGGHGGPSPTETKWWYKGPDGETYGPYTPREMMTWGNSGYFNDTLPVKTEKDEMFHSIGDWTTVMGGANPFGSGSVPAFNVLMHGAHTQQFLMYPPGLPAPAPFASGVAPPSGRGGPDGRFGGPQQGGPQPFVPNGGPPPTAAMASLHLGGGGGHMGMHHMHHGGPLSQPPSEPNDGANSSNSHTPDSAEPDFRALHQMGGGGMPPPVPTMHAGRMQFGYGMAAAAMAQHQQSLAAAAAAQAAAAQQTHASNGQLQYSRVTTTQDAPWNSRRDIAIDASQRAAPRSTIATQTLPVIIGSKDASRLLSELTGCQIVIT</sequence>
<protein>
    <recommendedName>
        <fullName evidence="2">GYF domain-containing protein</fullName>
    </recommendedName>
</protein>
<evidence type="ECO:0000259" key="2">
    <source>
        <dbReference type="PROSITE" id="PS50829"/>
    </source>
</evidence>
<dbReference type="PROSITE" id="PS50829">
    <property type="entry name" value="GYF"/>
    <property type="match status" value="1"/>
</dbReference>
<dbReference type="AlphaFoldDB" id="A0AAV5SDY6"/>
<feature type="domain" description="GYF" evidence="2">
    <location>
        <begin position="27"/>
        <end position="75"/>
    </location>
</feature>
<dbReference type="SUPFAM" id="SSF55277">
    <property type="entry name" value="GYF domain"/>
    <property type="match status" value="1"/>
</dbReference>
<keyword evidence="4" id="KW-1185">Reference proteome</keyword>
<evidence type="ECO:0000313" key="4">
    <source>
        <dbReference type="Proteomes" id="UP001432027"/>
    </source>
</evidence>
<evidence type="ECO:0000256" key="1">
    <source>
        <dbReference type="SAM" id="MobiDB-lite"/>
    </source>
</evidence>
<dbReference type="EMBL" id="BTSX01000001">
    <property type="protein sequence ID" value="GMS80762.1"/>
    <property type="molecule type" value="Genomic_DNA"/>
</dbReference>
<dbReference type="Proteomes" id="UP001432027">
    <property type="component" value="Unassembled WGS sequence"/>
</dbReference>
<dbReference type="SMART" id="SM00444">
    <property type="entry name" value="GYF"/>
    <property type="match status" value="1"/>
</dbReference>
<gene>
    <name evidence="3" type="ORF">PENTCL1PPCAC_2937</name>
</gene>
<feature type="region of interest" description="Disordered" evidence="1">
    <location>
        <begin position="121"/>
        <end position="218"/>
    </location>
</feature>
<evidence type="ECO:0000313" key="3">
    <source>
        <dbReference type="EMBL" id="GMS80762.1"/>
    </source>
</evidence>
<organism evidence="3 4">
    <name type="scientific">Pristionchus entomophagus</name>
    <dbReference type="NCBI Taxonomy" id="358040"/>
    <lineage>
        <taxon>Eukaryota</taxon>
        <taxon>Metazoa</taxon>
        <taxon>Ecdysozoa</taxon>
        <taxon>Nematoda</taxon>
        <taxon>Chromadorea</taxon>
        <taxon>Rhabditida</taxon>
        <taxon>Rhabditina</taxon>
        <taxon>Diplogasteromorpha</taxon>
        <taxon>Diplogasteroidea</taxon>
        <taxon>Neodiplogasteridae</taxon>
        <taxon>Pristionchus</taxon>
    </lineage>
</organism>
<reference evidence="3" key="1">
    <citation type="submission" date="2023-10" db="EMBL/GenBank/DDBJ databases">
        <title>Genome assembly of Pristionchus species.</title>
        <authorList>
            <person name="Yoshida K."/>
            <person name="Sommer R.J."/>
        </authorList>
    </citation>
    <scope>NUCLEOTIDE SEQUENCE</scope>
    <source>
        <strain evidence="3">RS0144</strain>
    </source>
</reference>
<feature type="compositionally biased region" description="Polar residues" evidence="1">
    <location>
        <begin position="193"/>
        <end position="202"/>
    </location>
</feature>
<dbReference type="Gene3D" id="3.30.1490.40">
    <property type="match status" value="1"/>
</dbReference>
<dbReference type="Pfam" id="PF02213">
    <property type="entry name" value="GYF"/>
    <property type="match status" value="1"/>
</dbReference>
<feature type="compositionally biased region" description="Low complexity" evidence="1">
    <location>
        <begin position="8"/>
        <end position="17"/>
    </location>
</feature>
<name>A0AAV5SDY6_9BILA</name>
<accession>A0AAV5SDY6</accession>
<feature type="region of interest" description="Disordered" evidence="1">
    <location>
        <begin position="1"/>
        <end position="33"/>
    </location>
</feature>
<feature type="compositionally biased region" description="Gly residues" evidence="1">
    <location>
        <begin position="129"/>
        <end position="142"/>
    </location>
</feature>
<dbReference type="InterPro" id="IPR035445">
    <property type="entry name" value="GYF-like_dom_sf"/>
</dbReference>